<evidence type="ECO:0000259" key="2">
    <source>
        <dbReference type="Pfam" id="PF01743"/>
    </source>
</evidence>
<dbReference type="Gene3D" id="3.30.460.10">
    <property type="entry name" value="Beta Polymerase, domain 2"/>
    <property type="match status" value="1"/>
</dbReference>
<comment type="caution">
    <text evidence="3">The sequence shown here is derived from an EMBL/GenBank/DDBJ whole genome shotgun (WGS) entry which is preliminary data.</text>
</comment>
<proteinExistence type="predicted"/>
<dbReference type="EMBL" id="BARV01005322">
    <property type="protein sequence ID" value="GAI13833.1"/>
    <property type="molecule type" value="Genomic_DNA"/>
</dbReference>
<dbReference type="GO" id="GO:0006396">
    <property type="term" value="P:RNA processing"/>
    <property type="evidence" value="ECO:0007669"/>
    <property type="project" value="InterPro"/>
</dbReference>
<evidence type="ECO:0000256" key="1">
    <source>
        <dbReference type="ARBA" id="ARBA00022679"/>
    </source>
</evidence>
<dbReference type="InterPro" id="IPR043519">
    <property type="entry name" value="NT_sf"/>
</dbReference>
<sequence>MGNYGSNYTAAKEQMTNRQAAIKIIRRLRHNDFEALLAGGCVRDMLLRRRAKDYDVATNAKP</sequence>
<accession>X1L4D1</accession>
<feature type="domain" description="Poly A polymerase head" evidence="2">
    <location>
        <begin position="36"/>
        <end position="62"/>
    </location>
</feature>
<reference evidence="3" key="1">
    <citation type="journal article" date="2014" name="Front. Microbiol.">
        <title>High frequency of phylogenetically diverse reductive dehalogenase-homologous genes in deep subseafloor sedimentary metagenomes.</title>
        <authorList>
            <person name="Kawai M."/>
            <person name="Futagami T."/>
            <person name="Toyoda A."/>
            <person name="Takaki Y."/>
            <person name="Nishi S."/>
            <person name="Hori S."/>
            <person name="Arai W."/>
            <person name="Tsubouchi T."/>
            <person name="Morono Y."/>
            <person name="Uchiyama I."/>
            <person name="Ito T."/>
            <person name="Fujiyama A."/>
            <person name="Inagaki F."/>
            <person name="Takami H."/>
        </authorList>
    </citation>
    <scope>NUCLEOTIDE SEQUENCE</scope>
    <source>
        <strain evidence="3">Expedition CK06-06</strain>
    </source>
</reference>
<dbReference type="GO" id="GO:0016779">
    <property type="term" value="F:nucleotidyltransferase activity"/>
    <property type="evidence" value="ECO:0007669"/>
    <property type="project" value="InterPro"/>
</dbReference>
<dbReference type="Pfam" id="PF01743">
    <property type="entry name" value="PolyA_pol"/>
    <property type="match status" value="1"/>
</dbReference>
<keyword evidence="1" id="KW-0808">Transferase</keyword>
<evidence type="ECO:0000313" key="3">
    <source>
        <dbReference type="EMBL" id="GAI13833.1"/>
    </source>
</evidence>
<dbReference type="PANTHER" id="PTHR43051:SF1">
    <property type="entry name" value="POLYNUCLEOTIDE ADENYLYLTRANSFERASE FAMILY PROTEIN"/>
    <property type="match status" value="1"/>
</dbReference>
<organism evidence="3">
    <name type="scientific">marine sediment metagenome</name>
    <dbReference type="NCBI Taxonomy" id="412755"/>
    <lineage>
        <taxon>unclassified sequences</taxon>
        <taxon>metagenomes</taxon>
        <taxon>ecological metagenomes</taxon>
    </lineage>
</organism>
<gene>
    <name evidence="3" type="ORF">S06H3_11143</name>
</gene>
<dbReference type="GO" id="GO:0003723">
    <property type="term" value="F:RNA binding"/>
    <property type="evidence" value="ECO:0007669"/>
    <property type="project" value="InterPro"/>
</dbReference>
<dbReference type="PANTHER" id="PTHR43051">
    <property type="entry name" value="POLYNUCLEOTIDE ADENYLYLTRANSFERASE FAMILY PROTEIN"/>
    <property type="match status" value="1"/>
</dbReference>
<name>X1L4D1_9ZZZZ</name>
<dbReference type="SUPFAM" id="SSF81301">
    <property type="entry name" value="Nucleotidyltransferase"/>
    <property type="match status" value="1"/>
</dbReference>
<dbReference type="AlphaFoldDB" id="X1L4D1"/>
<dbReference type="InterPro" id="IPR052191">
    <property type="entry name" value="tRNA_ntf/polyA_polymerase_I"/>
</dbReference>
<feature type="non-terminal residue" evidence="3">
    <location>
        <position position="62"/>
    </location>
</feature>
<dbReference type="InterPro" id="IPR002646">
    <property type="entry name" value="PolA_pol_head_dom"/>
</dbReference>
<protein>
    <recommendedName>
        <fullName evidence="2">Poly A polymerase head domain-containing protein</fullName>
    </recommendedName>
</protein>